<reference evidence="6" key="1">
    <citation type="submission" date="2024-06" db="EMBL/GenBank/DDBJ databases">
        <title>Multi-omics analyses provide insights into the biosynthesis of the anticancer antibiotic pleurotin in Hohenbuehelia grisea.</title>
        <authorList>
            <person name="Weaver J.A."/>
            <person name="Alberti F."/>
        </authorList>
    </citation>
    <scope>NUCLEOTIDE SEQUENCE [LARGE SCALE GENOMIC DNA]</scope>
    <source>
        <strain evidence="6">T-177</strain>
    </source>
</reference>
<feature type="compositionally biased region" description="Low complexity" evidence="3">
    <location>
        <begin position="972"/>
        <end position="982"/>
    </location>
</feature>
<feature type="region of interest" description="Disordered" evidence="3">
    <location>
        <begin position="444"/>
        <end position="508"/>
    </location>
</feature>
<feature type="region of interest" description="Disordered" evidence="3">
    <location>
        <begin position="641"/>
        <end position="1059"/>
    </location>
</feature>
<feature type="compositionally biased region" description="Polar residues" evidence="3">
    <location>
        <begin position="881"/>
        <end position="894"/>
    </location>
</feature>
<dbReference type="CDD" id="cd21044">
    <property type="entry name" value="Rab11BD_RAB3IP_like"/>
    <property type="match status" value="1"/>
</dbReference>
<dbReference type="SUPFAM" id="SSF144284">
    <property type="entry name" value="Sec2 N-terminal region"/>
    <property type="match status" value="1"/>
</dbReference>
<feature type="region of interest" description="Disordered" evidence="3">
    <location>
        <begin position="91"/>
        <end position="110"/>
    </location>
</feature>
<proteinExistence type="predicted"/>
<feature type="compositionally biased region" description="Low complexity" evidence="3">
    <location>
        <begin position="921"/>
        <end position="933"/>
    </location>
</feature>
<name>A0ABR3JYG0_9AGAR</name>
<feature type="compositionally biased region" description="Low complexity" evidence="3">
    <location>
        <begin position="458"/>
        <end position="472"/>
    </location>
</feature>
<feature type="compositionally biased region" description="Low complexity" evidence="3">
    <location>
        <begin position="823"/>
        <end position="833"/>
    </location>
</feature>
<feature type="compositionally biased region" description="Polar residues" evidence="3">
    <location>
        <begin position="747"/>
        <end position="763"/>
    </location>
</feature>
<evidence type="ECO:0000313" key="6">
    <source>
        <dbReference type="Proteomes" id="UP001556367"/>
    </source>
</evidence>
<dbReference type="EMBL" id="JASNQZ010000002">
    <property type="protein sequence ID" value="KAL0960178.1"/>
    <property type="molecule type" value="Genomic_DNA"/>
</dbReference>
<evidence type="ECO:0000256" key="2">
    <source>
        <dbReference type="SAM" id="Coils"/>
    </source>
</evidence>
<dbReference type="Gene3D" id="6.10.140.910">
    <property type="match status" value="1"/>
</dbReference>
<evidence type="ECO:0000259" key="4">
    <source>
        <dbReference type="Pfam" id="PF06428"/>
    </source>
</evidence>
<protein>
    <recommendedName>
        <fullName evidence="4">GDP/GTP exchange factor Sec2 N-terminal domain-containing protein</fullName>
    </recommendedName>
</protein>
<feature type="domain" description="GDP/GTP exchange factor Sec2 N-terminal" evidence="4">
    <location>
        <begin position="146"/>
        <end position="277"/>
    </location>
</feature>
<evidence type="ECO:0000313" key="5">
    <source>
        <dbReference type="EMBL" id="KAL0960178.1"/>
    </source>
</evidence>
<evidence type="ECO:0000256" key="1">
    <source>
        <dbReference type="ARBA" id="ARBA00023054"/>
    </source>
</evidence>
<dbReference type="InterPro" id="IPR040351">
    <property type="entry name" value="RAB3IL/RAB3IP/Sec2"/>
</dbReference>
<organism evidence="5 6">
    <name type="scientific">Hohenbuehelia grisea</name>
    <dbReference type="NCBI Taxonomy" id="104357"/>
    <lineage>
        <taxon>Eukaryota</taxon>
        <taxon>Fungi</taxon>
        <taxon>Dikarya</taxon>
        <taxon>Basidiomycota</taxon>
        <taxon>Agaricomycotina</taxon>
        <taxon>Agaricomycetes</taxon>
        <taxon>Agaricomycetidae</taxon>
        <taxon>Agaricales</taxon>
        <taxon>Pleurotineae</taxon>
        <taxon>Pleurotaceae</taxon>
        <taxon>Hohenbuehelia</taxon>
    </lineage>
</organism>
<sequence length="1085" mass="113853">MADNPQEVGHTEAKDPAAANITPDTTTTDSAKPTEGPQVGSPAGSGSLGQDKGDEEGKDDASQRPESPPYETPVSSPPLAATAASSPPLLSIAANVGPQSSKASSTDDDPDAQAMVISSLRTQILELSTQVTQLNTKLIRSYDRVSDLEDTVHASNAKLESSSSLITTLQAERSQHLSALDTGLLVEKAQVTAELTRLMEKATEEATHRGQAESKQSEIEKELDDLSANLFEQANGMVRQARGQQAISERKAREAEEALKETEEAVRVMQQRMQELQAEKNAAEASANNMKSKGKWVDLSAGQTDLVKSTRLLSSHAPYTEFLMFVAHLRSIRPSSPAQPNISTLLPLPFLTRLLTEDSEPTVRLDLAPSLNWLSRRSVLAAIHSGQLTIEPMSTSVLLNEAPPSHAGSPNPALASYSPSLSSAASNILCALCGVPIFPVEGQDQPRFARPPTHPTHSHSGSNASNSSWSASLFKRPLSNLGSTDSPPPPPPRAPRINGSKRTSSSRSPTRVKQVYIFKLAAQTSSFQSIQLPISLPLSRHPQHPSSVAGSATNTPSGSRNNTPAHTPSLLSSPTQASGGIYPLCTNGWCLTRLRATCTMWAFVRSGIVDRIWEEEIPSVPLTPTKASSGFALNGIEDDKLSGSLQRDSKGSDKPPIPPRRRGLWGMASALGASWSGKDKPPGDKTHEQDGDKKLPPPPPSHPTNPHAREEEPTPAQAAPPPLPKRSNSRRVPPPPPESGAAKADESVTTTQSEPAPETNTPAQEVPNPIVVGETKPPPATFENPPLSPRFVALPESRPGTPTRSANRRSLLGQQVPSRSSSPAPGANTATGAAPGGAPPPLPRRAAARVRGVGDAGGSRPGTPAPAPTSVQVTDEAAHAASTSDTPAVATTSGAPDAPAAPVPGAPAPEHASTEETAAQAEVPVPASDAPSPANGPELKAPLDEVSSEKADGASSSDDVLTPGLETGDKGTSSVDVSSTTVPEVGTQASQSETLDGKDESTGIVEDKSKVEDKASIDGLANGHVAGASEHEPDVKSGDTAEEPPVKEDESGAPYVGDATWEERTWKEIVRLREDMFWARIGAFR</sequence>
<keyword evidence="6" id="KW-1185">Reference proteome</keyword>
<feature type="compositionally biased region" description="Basic and acidic residues" evidence="3">
    <location>
        <begin position="677"/>
        <end position="695"/>
    </location>
</feature>
<feature type="compositionally biased region" description="Basic and acidic residues" evidence="3">
    <location>
        <begin position="941"/>
        <end position="952"/>
    </location>
</feature>
<dbReference type="PANTHER" id="PTHR14430">
    <property type="entry name" value="RABIN3-RELATED"/>
    <property type="match status" value="1"/>
</dbReference>
<feature type="region of interest" description="Disordered" evidence="3">
    <location>
        <begin position="1"/>
        <end position="86"/>
    </location>
</feature>
<dbReference type="Proteomes" id="UP001556367">
    <property type="component" value="Unassembled WGS sequence"/>
</dbReference>
<accession>A0ABR3JYG0</accession>
<keyword evidence="1 2" id="KW-0175">Coiled coil</keyword>
<dbReference type="PANTHER" id="PTHR14430:SF0">
    <property type="entry name" value="SEC2P DOMAIN-CONTAINING PROTEIN"/>
    <property type="match status" value="1"/>
</dbReference>
<feature type="region of interest" description="Disordered" evidence="3">
    <location>
        <begin position="538"/>
        <end position="573"/>
    </location>
</feature>
<comment type="caution">
    <text evidence="5">The sequence shown here is derived from an EMBL/GenBank/DDBJ whole genome shotgun (WGS) entry which is preliminary data.</text>
</comment>
<feature type="coiled-coil region" evidence="2">
    <location>
        <begin position="209"/>
        <end position="293"/>
    </location>
</feature>
<feature type="compositionally biased region" description="Basic and acidic residues" evidence="3">
    <location>
        <begin position="1029"/>
        <end position="1050"/>
    </location>
</feature>
<feature type="compositionally biased region" description="Low complexity" evidence="3">
    <location>
        <begin position="73"/>
        <end position="86"/>
    </location>
</feature>
<dbReference type="CDD" id="cd06503">
    <property type="entry name" value="ATP-synt_Fo_b"/>
    <property type="match status" value="1"/>
</dbReference>
<gene>
    <name evidence="5" type="ORF">HGRIS_011812</name>
</gene>
<dbReference type="InterPro" id="IPR009449">
    <property type="entry name" value="Sec2_N"/>
</dbReference>
<feature type="compositionally biased region" description="Basic and acidic residues" evidence="3">
    <location>
        <begin position="995"/>
        <end position="1016"/>
    </location>
</feature>
<feature type="compositionally biased region" description="Polar residues" evidence="3">
    <location>
        <begin position="812"/>
        <end position="822"/>
    </location>
</feature>
<evidence type="ECO:0000256" key="3">
    <source>
        <dbReference type="SAM" id="MobiDB-lite"/>
    </source>
</evidence>
<feature type="compositionally biased region" description="Basic and acidic residues" evidence="3">
    <location>
        <begin position="641"/>
        <end position="653"/>
    </location>
</feature>
<dbReference type="Pfam" id="PF06428">
    <property type="entry name" value="Sec2p"/>
    <property type="match status" value="1"/>
</dbReference>
<feature type="compositionally biased region" description="Polar residues" evidence="3">
    <location>
        <begin position="544"/>
        <end position="573"/>
    </location>
</feature>
<feature type="compositionally biased region" description="Polar residues" evidence="3">
    <location>
        <begin position="22"/>
        <end position="31"/>
    </location>
</feature>